<evidence type="ECO:0000313" key="6">
    <source>
        <dbReference type="EMBL" id="SJN19595.1"/>
    </source>
</evidence>
<proteinExistence type="predicted"/>
<evidence type="ECO:0000256" key="2">
    <source>
        <dbReference type="ARBA" id="ARBA00022676"/>
    </source>
</evidence>
<dbReference type="Pfam" id="PF13579">
    <property type="entry name" value="Glyco_trans_4_4"/>
    <property type="match status" value="1"/>
</dbReference>
<feature type="domain" description="Glycosyl transferase family 1" evidence="4">
    <location>
        <begin position="185"/>
        <end position="345"/>
    </location>
</feature>
<gene>
    <name evidence="6" type="ORF">FM119_01970</name>
</gene>
<dbReference type="Gene3D" id="3.40.50.2000">
    <property type="entry name" value="Glycogen Phosphorylase B"/>
    <property type="match status" value="2"/>
</dbReference>
<dbReference type="OrthoDB" id="9810929at2"/>
<keyword evidence="7" id="KW-1185">Reference proteome</keyword>
<dbReference type="AlphaFoldDB" id="A0A1R4IIL2"/>
<evidence type="ECO:0000313" key="7">
    <source>
        <dbReference type="Proteomes" id="UP000196778"/>
    </source>
</evidence>
<keyword evidence="2 6" id="KW-0328">Glycosyltransferase</keyword>
<dbReference type="Proteomes" id="UP000196778">
    <property type="component" value="Unassembled WGS sequence"/>
</dbReference>
<evidence type="ECO:0000256" key="3">
    <source>
        <dbReference type="ARBA" id="ARBA00022679"/>
    </source>
</evidence>
<name>A0A1R4IIL2_9MICO</name>
<dbReference type="GO" id="GO:1901137">
    <property type="term" value="P:carbohydrate derivative biosynthetic process"/>
    <property type="evidence" value="ECO:0007669"/>
    <property type="project" value="UniProtKB-ARBA"/>
</dbReference>
<dbReference type="InterPro" id="IPR050194">
    <property type="entry name" value="Glycosyltransferase_grp1"/>
</dbReference>
<dbReference type="Pfam" id="PF00534">
    <property type="entry name" value="Glycos_transf_1"/>
    <property type="match status" value="1"/>
</dbReference>
<dbReference type="InterPro" id="IPR028098">
    <property type="entry name" value="Glyco_trans_4-like_N"/>
</dbReference>
<sequence length="380" mass="39406">MNVVVRQQALALGALGHDVEILTRRSSPSQPDAMAVGDGVTLRVLTAGPARELPKGEHEAWIDAFGDALRGEGPWDVIHSHHWFSGMAALPVARERGIPHLQSFHSIAAPDHSPLSDGERAESPGRLAGEAMLARASDGIVAVSTAEASTAVDRLGADPRTVAVVRPGVDSVLFHPEAAGAARPRAEFVVAARLHPLKGIALAVEALALLPRALGAHLVVAGSGSAEVPGYRTDLEADAARLGVADRVRFVGALSRPELAVLFRGASAVLVPSYSETFGLVATEASASGVPVIASAAGGLIEAVDDDATGRVIADRDPGHWADAMTTVLTDLPRAARWGEEGRRRALARGWDVSAAELAETYAAAVDGIPLPLALGRGLR</sequence>
<keyword evidence="3 6" id="KW-0808">Transferase</keyword>
<dbReference type="EMBL" id="FUKR01000010">
    <property type="protein sequence ID" value="SJN19595.1"/>
    <property type="molecule type" value="Genomic_DNA"/>
</dbReference>
<reference evidence="7" key="1">
    <citation type="submission" date="2017-02" db="EMBL/GenBank/DDBJ databases">
        <authorList>
            <person name="Dridi B."/>
        </authorList>
    </citation>
    <scope>NUCLEOTIDE SEQUENCE [LARGE SCALE GENOMIC DNA]</scope>
    <source>
        <strain evidence="7">EB411</strain>
    </source>
</reference>
<evidence type="ECO:0000259" key="4">
    <source>
        <dbReference type="Pfam" id="PF00534"/>
    </source>
</evidence>
<accession>A0A1R4IIL2</accession>
<feature type="domain" description="Glycosyltransferase subfamily 4-like N-terminal" evidence="5">
    <location>
        <begin position="1"/>
        <end position="168"/>
    </location>
</feature>
<dbReference type="PANTHER" id="PTHR45947:SF3">
    <property type="entry name" value="SULFOQUINOVOSYL TRANSFERASE SQD2"/>
    <property type="match status" value="1"/>
</dbReference>
<protein>
    <recommendedName>
        <fullName evidence="1">D-inositol 3-phosphate glycosyltransferase</fullName>
    </recommendedName>
</protein>
<evidence type="ECO:0000259" key="5">
    <source>
        <dbReference type="Pfam" id="PF13579"/>
    </source>
</evidence>
<organism evidence="6 7">
    <name type="scientific">Mycetocola reblochoni REB411</name>
    <dbReference type="NCBI Taxonomy" id="1255698"/>
    <lineage>
        <taxon>Bacteria</taxon>
        <taxon>Bacillati</taxon>
        <taxon>Actinomycetota</taxon>
        <taxon>Actinomycetes</taxon>
        <taxon>Micrococcales</taxon>
        <taxon>Microbacteriaceae</taxon>
        <taxon>Mycetocola</taxon>
    </lineage>
</organism>
<dbReference type="InterPro" id="IPR001296">
    <property type="entry name" value="Glyco_trans_1"/>
</dbReference>
<evidence type="ECO:0000256" key="1">
    <source>
        <dbReference type="ARBA" id="ARBA00021292"/>
    </source>
</evidence>
<dbReference type="GO" id="GO:0016758">
    <property type="term" value="F:hexosyltransferase activity"/>
    <property type="evidence" value="ECO:0007669"/>
    <property type="project" value="TreeGrafter"/>
</dbReference>
<dbReference type="SUPFAM" id="SSF53756">
    <property type="entry name" value="UDP-Glycosyltransferase/glycogen phosphorylase"/>
    <property type="match status" value="1"/>
</dbReference>
<dbReference type="PANTHER" id="PTHR45947">
    <property type="entry name" value="SULFOQUINOVOSYL TRANSFERASE SQD2"/>
    <property type="match status" value="1"/>
</dbReference>